<reference evidence="4" key="1">
    <citation type="submission" date="2024-06" db="EMBL/GenBank/DDBJ databases">
        <authorList>
            <person name="Liu X."/>
            <person name="Lenzi L."/>
            <person name="Haldenby T S."/>
            <person name="Uol C."/>
        </authorList>
    </citation>
    <scope>NUCLEOTIDE SEQUENCE</scope>
</reference>
<gene>
    <name evidence="4" type="ORF">CDAUBV1_LOCUS6632</name>
</gene>
<dbReference type="InterPro" id="IPR036770">
    <property type="entry name" value="Ankyrin_rpt-contain_sf"/>
</dbReference>
<sequence length="443" mass="47787">MRRAHPLRAVPDFESAWFYLPSRGTFLLVSSMSGRTSCAASLLSTPVSLNLGDARKELRRSPCKKTALSTQEFARHLRSAVISGDSERVHDLLRISSHPPPLSSVDPPIICVAAAKGFVDIVGLLIRHGADINARSSEDSTALIYAADSGHLHVLGLLLNAGAGINLTNRHGETALARATRRGWVQCARMLLTYGANPHPMPTDGYSFVVSPLHLARQMRQTAIEQDILTRAICMENKLMEVVVATLPKHICVLEPGHLADTKTLSFFPVQLISEAELHQFVLYFKTPPSYDGIETDTVLGLKGTTPSDELTLVYVVRAQLQGGQATCCLNGPGFETIKISFNGSRKYCKRMANAPEYPGLCVFSVTLPIKGGGLNTLCFESSPSTGLKQGISSPTSLSQATSSPAMVLIGAYRARIDVNSLIQSSTGLSFAHCNKATVYAPR</sequence>
<dbReference type="InterPro" id="IPR002110">
    <property type="entry name" value="Ankyrin_rpt"/>
</dbReference>
<keyword evidence="2 3" id="KW-0040">ANK repeat</keyword>
<evidence type="ECO:0000256" key="3">
    <source>
        <dbReference type="PROSITE-ProRule" id="PRU00023"/>
    </source>
</evidence>
<evidence type="ECO:0000313" key="4">
    <source>
        <dbReference type="EMBL" id="CAL5133385.1"/>
    </source>
</evidence>
<dbReference type="AlphaFoldDB" id="A0AAV2T8A6"/>
<accession>A0AAV2T8A6</accession>
<dbReference type="Gene3D" id="1.25.40.20">
    <property type="entry name" value="Ankyrin repeat-containing domain"/>
    <property type="match status" value="1"/>
</dbReference>
<dbReference type="EMBL" id="CAXLJL010000156">
    <property type="protein sequence ID" value="CAL5133385.1"/>
    <property type="molecule type" value="Genomic_DNA"/>
</dbReference>
<comment type="caution">
    <text evidence="4">The sequence shown here is derived from an EMBL/GenBank/DDBJ whole genome shotgun (WGS) entry which is preliminary data.</text>
</comment>
<dbReference type="Pfam" id="PF12796">
    <property type="entry name" value="Ank_2"/>
    <property type="match status" value="1"/>
</dbReference>
<protein>
    <submittedName>
        <fullName evidence="4">Uncharacterized protein</fullName>
    </submittedName>
</protein>
<dbReference type="PANTHER" id="PTHR24173:SF74">
    <property type="entry name" value="ANKYRIN REPEAT DOMAIN-CONTAINING PROTEIN 16"/>
    <property type="match status" value="1"/>
</dbReference>
<dbReference type="PANTHER" id="PTHR24173">
    <property type="entry name" value="ANKYRIN REPEAT CONTAINING"/>
    <property type="match status" value="1"/>
</dbReference>
<name>A0AAV2T8A6_CALDB</name>
<evidence type="ECO:0000256" key="1">
    <source>
        <dbReference type="ARBA" id="ARBA00022737"/>
    </source>
</evidence>
<proteinExistence type="predicted"/>
<dbReference type="SUPFAM" id="SSF48403">
    <property type="entry name" value="Ankyrin repeat"/>
    <property type="match status" value="1"/>
</dbReference>
<feature type="repeat" description="ANK" evidence="3">
    <location>
        <begin position="138"/>
        <end position="170"/>
    </location>
</feature>
<keyword evidence="1" id="KW-0677">Repeat</keyword>
<organism evidence="4 5">
    <name type="scientific">Calicophoron daubneyi</name>
    <name type="common">Rumen fluke</name>
    <name type="synonym">Paramphistomum daubneyi</name>
    <dbReference type="NCBI Taxonomy" id="300641"/>
    <lineage>
        <taxon>Eukaryota</taxon>
        <taxon>Metazoa</taxon>
        <taxon>Spiralia</taxon>
        <taxon>Lophotrochozoa</taxon>
        <taxon>Platyhelminthes</taxon>
        <taxon>Trematoda</taxon>
        <taxon>Digenea</taxon>
        <taxon>Plagiorchiida</taxon>
        <taxon>Pronocephalata</taxon>
        <taxon>Paramphistomoidea</taxon>
        <taxon>Paramphistomidae</taxon>
        <taxon>Calicophoron</taxon>
    </lineage>
</organism>
<evidence type="ECO:0000313" key="5">
    <source>
        <dbReference type="Proteomes" id="UP001497525"/>
    </source>
</evidence>
<dbReference type="PROSITE" id="PS50088">
    <property type="entry name" value="ANK_REPEAT"/>
    <property type="match status" value="2"/>
</dbReference>
<evidence type="ECO:0000256" key="2">
    <source>
        <dbReference type="ARBA" id="ARBA00023043"/>
    </source>
</evidence>
<dbReference type="PROSITE" id="PS50297">
    <property type="entry name" value="ANK_REP_REGION"/>
    <property type="match status" value="1"/>
</dbReference>
<dbReference type="Proteomes" id="UP001497525">
    <property type="component" value="Unassembled WGS sequence"/>
</dbReference>
<feature type="repeat" description="ANK" evidence="3">
    <location>
        <begin position="112"/>
        <end position="137"/>
    </location>
</feature>
<dbReference type="SMART" id="SM00248">
    <property type="entry name" value="ANK"/>
    <property type="match status" value="3"/>
</dbReference>